<protein>
    <submittedName>
        <fullName evidence="1">Uncharacterized protein</fullName>
    </submittedName>
</protein>
<name>A0A0E9WP38_ANGAN</name>
<proteinExistence type="predicted"/>
<dbReference type="AlphaFoldDB" id="A0A0E9WP38"/>
<sequence>MEWMHRFDLTFLQVVYITVDGQAIMVYRKKYELLLEKQLLLLELTELV</sequence>
<organism evidence="1">
    <name type="scientific">Anguilla anguilla</name>
    <name type="common">European freshwater eel</name>
    <name type="synonym">Muraena anguilla</name>
    <dbReference type="NCBI Taxonomy" id="7936"/>
    <lineage>
        <taxon>Eukaryota</taxon>
        <taxon>Metazoa</taxon>
        <taxon>Chordata</taxon>
        <taxon>Craniata</taxon>
        <taxon>Vertebrata</taxon>
        <taxon>Euteleostomi</taxon>
        <taxon>Actinopterygii</taxon>
        <taxon>Neopterygii</taxon>
        <taxon>Teleostei</taxon>
        <taxon>Anguilliformes</taxon>
        <taxon>Anguillidae</taxon>
        <taxon>Anguilla</taxon>
    </lineage>
</organism>
<accession>A0A0E9WP38</accession>
<reference evidence="1" key="1">
    <citation type="submission" date="2014-11" db="EMBL/GenBank/DDBJ databases">
        <authorList>
            <person name="Amaro Gonzalez C."/>
        </authorList>
    </citation>
    <scope>NUCLEOTIDE SEQUENCE</scope>
</reference>
<dbReference type="EMBL" id="GBXM01016378">
    <property type="protein sequence ID" value="JAH92199.1"/>
    <property type="molecule type" value="Transcribed_RNA"/>
</dbReference>
<evidence type="ECO:0000313" key="1">
    <source>
        <dbReference type="EMBL" id="JAH92199.1"/>
    </source>
</evidence>
<reference evidence="1" key="2">
    <citation type="journal article" date="2015" name="Fish Shellfish Immunol.">
        <title>Early steps in the European eel (Anguilla anguilla)-Vibrio vulnificus interaction in the gills: Role of the RtxA13 toxin.</title>
        <authorList>
            <person name="Callol A."/>
            <person name="Pajuelo D."/>
            <person name="Ebbesson L."/>
            <person name="Teles M."/>
            <person name="MacKenzie S."/>
            <person name="Amaro C."/>
        </authorList>
    </citation>
    <scope>NUCLEOTIDE SEQUENCE</scope>
</reference>